<comment type="similarity">
    <text evidence="6">Belongs to the class-II aminoacyl-tRNA synthetase family. Type-1 seryl-tRNA synthetase subfamily.</text>
</comment>
<comment type="catalytic activity">
    <reaction evidence="6">
        <text>tRNA(Ser) + L-serine + ATP = L-seryl-tRNA(Ser) + AMP + diphosphate + H(+)</text>
        <dbReference type="Rhea" id="RHEA:12292"/>
        <dbReference type="Rhea" id="RHEA-COMP:9669"/>
        <dbReference type="Rhea" id="RHEA-COMP:9703"/>
        <dbReference type="ChEBI" id="CHEBI:15378"/>
        <dbReference type="ChEBI" id="CHEBI:30616"/>
        <dbReference type="ChEBI" id="CHEBI:33019"/>
        <dbReference type="ChEBI" id="CHEBI:33384"/>
        <dbReference type="ChEBI" id="CHEBI:78442"/>
        <dbReference type="ChEBI" id="CHEBI:78533"/>
        <dbReference type="ChEBI" id="CHEBI:456215"/>
        <dbReference type="EC" id="6.1.1.11"/>
    </reaction>
</comment>
<dbReference type="PROSITE" id="PS50862">
    <property type="entry name" value="AA_TRNA_LIGASE_II"/>
    <property type="match status" value="1"/>
</dbReference>
<keyword evidence="4 6" id="KW-0648">Protein biosynthesis</keyword>
<proteinExistence type="inferred from homology"/>
<feature type="binding site" evidence="6">
    <location>
        <begin position="228"/>
        <end position="230"/>
    </location>
    <ligand>
        <name>L-serine</name>
        <dbReference type="ChEBI" id="CHEBI:33384"/>
    </ligand>
</feature>
<dbReference type="EC" id="6.1.1.11" evidence="6"/>
<name>A0A0G0YHP1_9BACT</name>
<keyword evidence="1 6" id="KW-0436">Ligase</keyword>
<comment type="subunit">
    <text evidence="6">Homodimer. The tRNA molecule binds across the dimer.</text>
</comment>
<evidence type="ECO:0000256" key="6">
    <source>
        <dbReference type="HAMAP-Rule" id="MF_00176"/>
    </source>
</evidence>
<feature type="binding site" evidence="6">
    <location>
        <position position="275"/>
    </location>
    <ligand>
        <name>ATP</name>
        <dbReference type="ChEBI" id="CHEBI:30616"/>
    </ligand>
</feature>
<feature type="binding site" evidence="7">
    <location>
        <position position="259"/>
    </location>
    <ligand>
        <name>L-serine</name>
        <dbReference type="ChEBI" id="CHEBI:33384"/>
    </ligand>
</feature>
<dbReference type="InterPro" id="IPR045864">
    <property type="entry name" value="aa-tRNA-synth_II/BPL/LPL"/>
</dbReference>
<evidence type="ECO:0000256" key="5">
    <source>
        <dbReference type="ARBA" id="ARBA00023146"/>
    </source>
</evidence>
<keyword evidence="6" id="KW-0963">Cytoplasm</keyword>
<dbReference type="InterPro" id="IPR010978">
    <property type="entry name" value="tRNA-bd_arm"/>
</dbReference>
<keyword evidence="9" id="KW-0175">Coiled coil</keyword>
<feature type="binding site" evidence="7">
    <location>
        <position position="228"/>
    </location>
    <ligand>
        <name>L-serine</name>
        <dbReference type="ChEBI" id="CHEBI:33384"/>
    </ligand>
</feature>
<dbReference type="SUPFAM" id="SSF46589">
    <property type="entry name" value="tRNA-binding arm"/>
    <property type="match status" value="1"/>
</dbReference>
<evidence type="ECO:0000256" key="9">
    <source>
        <dbReference type="SAM" id="Coils"/>
    </source>
</evidence>
<comment type="domain">
    <text evidence="6">Consists of two distinct domains, a catalytic core and a N-terminal extension that is involved in tRNA binding.</text>
</comment>
<feature type="domain" description="Aminoacyl-transfer RNA synthetases class-II family profile" evidence="10">
    <location>
        <begin position="136"/>
        <end position="406"/>
    </location>
</feature>
<protein>
    <recommendedName>
        <fullName evidence="6">Serine--tRNA ligase</fullName>
        <ecNumber evidence="6">6.1.1.11</ecNumber>
    </recommendedName>
    <alternativeName>
        <fullName evidence="6">Seryl-tRNA synthetase</fullName>
        <shortName evidence="6">SerRS</shortName>
    </alternativeName>
    <alternativeName>
        <fullName evidence="6">Seryl-tRNA(Ser/Sec) synthetase</fullName>
    </alternativeName>
</protein>
<dbReference type="PRINTS" id="PR00981">
    <property type="entry name" value="TRNASYNTHSER"/>
</dbReference>
<dbReference type="GO" id="GO:0006434">
    <property type="term" value="P:seryl-tRNA aminoacylation"/>
    <property type="evidence" value="ECO:0007669"/>
    <property type="project" value="UniProtKB-UniRule"/>
</dbReference>
<feature type="binding site" evidence="6 8">
    <location>
        <begin position="259"/>
        <end position="261"/>
    </location>
    <ligand>
        <name>ATP</name>
        <dbReference type="ChEBI" id="CHEBI:30616"/>
    </ligand>
</feature>
<evidence type="ECO:0000259" key="10">
    <source>
        <dbReference type="PROSITE" id="PS50862"/>
    </source>
</evidence>
<dbReference type="InterPro" id="IPR002314">
    <property type="entry name" value="aa-tRNA-synt_IIb"/>
</dbReference>
<organism evidence="11 12">
    <name type="scientific">Candidatus Uhrbacteria bacterium GW2011_GWC1_41_20</name>
    <dbReference type="NCBI Taxonomy" id="1618983"/>
    <lineage>
        <taxon>Bacteria</taxon>
        <taxon>Candidatus Uhriibacteriota</taxon>
    </lineage>
</organism>
<feature type="binding site" evidence="6 8">
    <location>
        <begin position="346"/>
        <end position="349"/>
    </location>
    <ligand>
        <name>ATP</name>
        <dbReference type="ChEBI" id="CHEBI:30616"/>
    </ligand>
</feature>
<keyword evidence="2 6" id="KW-0547">Nucleotide-binding</keyword>
<gene>
    <name evidence="6" type="primary">serS</name>
    <name evidence="11" type="ORF">UU50_C0002G0049</name>
</gene>
<feature type="site" description="Important for serine binding" evidence="7">
    <location>
        <position position="381"/>
    </location>
</feature>
<evidence type="ECO:0000256" key="7">
    <source>
        <dbReference type="PIRSR" id="PIRSR001529-1"/>
    </source>
</evidence>
<dbReference type="Pfam" id="PF02403">
    <property type="entry name" value="Seryl_tRNA_N"/>
    <property type="match status" value="1"/>
</dbReference>
<dbReference type="InterPro" id="IPR006195">
    <property type="entry name" value="aa-tRNA-synth_II"/>
</dbReference>
<dbReference type="GO" id="GO:0016260">
    <property type="term" value="P:selenocysteine biosynthetic process"/>
    <property type="evidence" value="ECO:0007669"/>
    <property type="project" value="UniProtKB-UniRule"/>
</dbReference>
<comment type="subcellular location">
    <subcellularLocation>
        <location evidence="6">Cytoplasm</location>
    </subcellularLocation>
</comment>
<dbReference type="NCBIfam" id="TIGR00414">
    <property type="entry name" value="serS"/>
    <property type="match status" value="1"/>
</dbReference>
<keyword evidence="3 6" id="KW-0067">ATP-binding</keyword>
<feature type="binding site" evidence="6 7">
    <location>
        <position position="282"/>
    </location>
    <ligand>
        <name>L-serine</name>
        <dbReference type="ChEBI" id="CHEBI:33384"/>
    </ligand>
</feature>
<dbReference type="GO" id="GO:0004828">
    <property type="term" value="F:serine-tRNA ligase activity"/>
    <property type="evidence" value="ECO:0007669"/>
    <property type="project" value="UniProtKB-UniRule"/>
</dbReference>
<dbReference type="InterPro" id="IPR015866">
    <property type="entry name" value="Ser-tRNA-synth_1_N"/>
</dbReference>
<accession>A0A0G0YHP1</accession>
<feature type="coiled-coil region" evidence="9">
    <location>
        <begin position="30"/>
        <end position="86"/>
    </location>
</feature>
<dbReference type="GO" id="GO:0005737">
    <property type="term" value="C:cytoplasm"/>
    <property type="evidence" value="ECO:0007669"/>
    <property type="project" value="UniProtKB-SubCell"/>
</dbReference>
<comment type="caution">
    <text evidence="11">The sequence shown here is derived from an EMBL/GenBank/DDBJ whole genome shotgun (WGS) entry which is preliminary data.</text>
</comment>
<dbReference type="InterPro" id="IPR033729">
    <property type="entry name" value="SerRS_core"/>
</dbReference>
<dbReference type="PIRSF" id="PIRSF001529">
    <property type="entry name" value="Ser-tRNA-synth_IIa"/>
    <property type="match status" value="1"/>
</dbReference>
<evidence type="ECO:0000256" key="4">
    <source>
        <dbReference type="ARBA" id="ARBA00022917"/>
    </source>
</evidence>
<dbReference type="Gene3D" id="3.30.930.10">
    <property type="entry name" value="Bira Bifunctional Protein, Domain 2"/>
    <property type="match status" value="1"/>
</dbReference>
<dbReference type="Proteomes" id="UP000033930">
    <property type="component" value="Unassembled WGS sequence"/>
</dbReference>
<feature type="binding site" evidence="6">
    <location>
        <position position="381"/>
    </location>
    <ligand>
        <name>L-serine</name>
        <dbReference type="ChEBI" id="CHEBI:33384"/>
    </ligand>
</feature>
<dbReference type="PANTHER" id="PTHR11778">
    <property type="entry name" value="SERYL-TRNA SYNTHETASE"/>
    <property type="match status" value="1"/>
</dbReference>
<dbReference type="HAMAP" id="MF_00176">
    <property type="entry name" value="Ser_tRNA_synth_type1"/>
    <property type="match status" value="1"/>
</dbReference>
<sequence length="423" mass="47969">MIDIKLLRENTQQIREAAKAKNVEIDFTRILELDKLVRSLENNIQQIATQKNEASKRIPQASESDRAKLIEEMRQIDRKGDELKAELTPLSEELDELLYKIPNPALPDVKIAKNESENEIIKTIGEIPSFNFTPKDHLELGDILGIIDTQRAANVSGARFNYFIGDGVLLEFALIQFALATLSEYGFTPVITPHMIKPQAMRAMGYLEHGGHDEIYYLPKDNLYLIGTAEQSVGAMHMDEILDGTKLPIRYVGFSPCYRREAGSYGKDTRGILRVHQFDKIEMFTFSTPEDSDAEHSLILEIEERLMQSLKIPYQLVKMVTGDLGLPAARKYDIEAWMPAQDAYRETHSCSSCTDFQARRLNTRYKDDSGKTHFVHTLNGTGFAIGRTIITILENFQQEDGSVIIPEVLRPFMGGRDRILPKS</sequence>
<dbReference type="InterPro" id="IPR042103">
    <property type="entry name" value="SerRS_1_N_sf"/>
</dbReference>
<keyword evidence="5 6" id="KW-0030">Aminoacyl-tRNA synthetase</keyword>
<dbReference type="EMBL" id="LCAW01000002">
    <property type="protein sequence ID" value="KKR99867.1"/>
    <property type="molecule type" value="Genomic_DNA"/>
</dbReference>
<dbReference type="UniPathway" id="UPA00906">
    <property type="reaction ID" value="UER00895"/>
</dbReference>
<evidence type="ECO:0000313" key="12">
    <source>
        <dbReference type="Proteomes" id="UP000033930"/>
    </source>
</evidence>
<dbReference type="Gene3D" id="1.10.287.40">
    <property type="entry name" value="Serine-tRNA synthetase, tRNA binding domain"/>
    <property type="match status" value="1"/>
</dbReference>
<evidence type="ECO:0000256" key="2">
    <source>
        <dbReference type="ARBA" id="ARBA00022741"/>
    </source>
</evidence>
<dbReference type="AlphaFoldDB" id="A0A0G0YHP1"/>
<evidence type="ECO:0000313" key="11">
    <source>
        <dbReference type="EMBL" id="KKR99867.1"/>
    </source>
</evidence>
<evidence type="ECO:0000256" key="1">
    <source>
        <dbReference type="ARBA" id="ARBA00022598"/>
    </source>
</evidence>
<comment type="function">
    <text evidence="6">Catalyzes the attachment of serine to tRNA(Ser). Is also able to aminoacylate tRNA(Sec) with serine, to form the misacylated tRNA L-seryl-tRNA(Sec), which will be further converted into selenocysteinyl-tRNA(Sec).</text>
</comment>
<dbReference type="InterPro" id="IPR002317">
    <property type="entry name" value="Ser-tRNA-ligase_type_1"/>
</dbReference>
<feature type="binding site" evidence="7">
    <location>
        <position position="379"/>
    </location>
    <ligand>
        <name>L-serine</name>
        <dbReference type="ChEBI" id="CHEBI:33384"/>
    </ligand>
</feature>
<evidence type="ECO:0000256" key="8">
    <source>
        <dbReference type="PIRSR" id="PIRSR001529-2"/>
    </source>
</evidence>
<reference evidence="11 12" key="1">
    <citation type="journal article" date="2015" name="Nature">
        <title>rRNA introns, odd ribosomes, and small enigmatic genomes across a large radiation of phyla.</title>
        <authorList>
            <person name="Brown C.T."/>
            <person name="Hug L.A."/>
            <person name="Thomas B.C."/>
            <person name="Sharon I."/>
            <person name="Castelle C.J."/>
            <person name="Singh A."/>
            <person name="Wilkins M.J."/>
            <person name="Williams K.H."/>
            <person name="Banfield J.F."/>
        </authorList>
    </citation>
    <scope>NUCLEOTIDE SEQUENCE [LARGE SCALE GENOMIC DNA]</scope>
</reference>
<comment type="pathway">
    <text evidence="6">Aminoacyl-tRNA biosynthesis; selenocysteinyl-tRNA(Sec) biosynthesis; L-seryl-tRNA(Sec) from L-serine and tRNA(Sec): step 1/1.</text>
</comment>
<comment type="catalytic activity">
    <reaction evidence="6">
        <text>tRNA(Sec) + L-serine + ATP = L-seryl-tRNA(Sec) + AMP + diphosphate + H(+)</text>
        <dbReference type="Rhea" id="RHEA:42580"/>
        <dbReference type="Rhea" id="RHEA-COMP:9742"/>
        <dbReference type="Rhea" id="RHEA-COMP:10128"/>
        <dbReference type="ChEBI" id="CHEBI:15378"/>
        <dbReference type="ChEBI" id="CHEBI:30616"/>
        <dbReference type="ChEBI" id="CHEBI:33019"/>
        <dbReference type="ChEBI" id="CHEBI:33384"/>
        <dbReference type="ChEBI" id="CHEBI:78442"/>
        <dbReference type="ChEBI" id="CHEBI:78533"/>
        <dbReference type="ChEBI" id="CHEBI:456215"/>
        <dbReference type="EC" id="6.1.1.11"/>
    </reaction>
</comment>
<dbReference type="GO" id="GO:0005524">
    <property type="term" value="F:ATP binding"/>
    <property type="evidence" value="ECO:0007669"/>
    <property type="project" value="UniProtKB-UniRule"/>
</dbReference>
<dbReference type="PATRIC" id="fig|1618983.3.peg.120"/>
<dbReference type="CDD" id="cd00770">
    <property type="entry name" value="SerRS_core"/>
    <property type="match status" value="1"/>
</dbReference>
<feature type="binding site" evidence="8">
    <location>
        <begin position="275"/>
        <end position="278"/>
    </location>
    <ligand>
        <name>ATP</name>
        <dbReference type="ChEBI" id="CHEBI:30616"/>
    </ligand>
</feature>
<dbReference type="SUPFAM" id="SSF55681">
    <property type="entry name" value="Class II aaRS and biotin synthetases"/>
    <property type="match status" value="1"/>
</dbReference>
<evidence type="ECO:0000256" key="3">
    <source>
        <dbReference type="ARBA" id="ARBA00022840"/>
    </source>
</evidence>
<dbReference type="Pfam" id="PF00587">
    <property type="entry name" value="tRNA-synt_2b"/>
    <property type="match status" value="1"/>
</dbReference>